<dbReference type="InterPro" id="IPR018170">
    <property type="entry name" value="Aldo/ket_reductase_CS"/>
</dbReference>
<dbReference type="PROSITE" id="PS00063">
    <property type="entry name" value="ALDOKETO_REDUCTASE_3"/>
    <property type="match status" value="1"/>
</dbReference>
<protein>
    <recommendedName>
        <fullName evidence="5">NADP-dependent oxidoreductase domain-containing protein</fullName>
    </recommendedName>
</protein>
<evidence type="ECO:0000256" key="3">
    <source>
        <dbReference type="ARBA" id="ARBA00023002"/>
    </source>
</evidence>
<reference evidence="6" key="2">
    <citation type="submission" date="2017-10" db="EMBL/GenBank/DDBJ databases">
        <title>Ladona fulva Genome sequencing and assembly.</title>
        <authorList>
            <person name="Murali S."/>
            <person name="Richards S."/>
            <person name="Bandaranaike D."/>
            <person name="Bellair M."/>
            <person name="Blankenburg K."/>
            <person name="Chao H."/>
            <person name="Dinh H."/>
            <person name="Doddapaneni H."/>
            <person name="Dugan-Rocha S."/>
            <person name="Elkadiri S."/>
            <person name="Gnanaolivu R."/>
            <person name="Hernandez B."/>
            <person name="Skinner E."/>
            <person name="Javaid M."/>
            <person name="Lee S."/>
            <person name="Li M."/>
            <person name="Ming W."/>
            <person name="Munidasa M."/>
            <person name="Muniz J."/>
            <person name="Nguyen L."/>
            <person name="Hughes D."/>
            <person name="Osuji N."/>
            <person name="Pu L.-L."/>
            <person name="Puazo M."/>
            <person name="Qu C."/>
            <person name="Quiroz J."/>
            <person name="Raj R."/>
            <person name="Weissenberger G."/>
            <person name="Xin Y."/>
            <person name="Zou X."/>
            <person name="Han Y."/>
            <person name="Worley K."/>
            <person name="Muzny D."/>
            <person name="Gibbs R."/>
        </authorList>
    </citation>
    <scope>NUCLEOTIDE SEQUENCE</scope>
    <source>
        <strain evidence="6">Sampled in the wild</strain>
    </source>
</reference>
<evidence type="ECO:0000256" key="2">
    <source>
        <dbReference type="ARBA" id="ARBA00022857"/>
    </source>
</evidence>
<name>A0A8K0K4Z4_LADFU</name>
<feature type="domain" description="NADP-dependent oxidoreductase" evidence="5">
    <location>
        <begin position="88"/>
        <end position="365"/>
    </location>
</feature>
<evidence type="ECO:0000256" key="4">
    <source>
        <dbReference type="SAM" id="MobiDB-lite"/>
    </source>
</evidence>
<organism evidence="6 7">
    <name type="scientific">Ladona fulva</name>
    <name type="common">Scarce chaser dragonfly</name>
    <name type="synonym">Libellula fulva</name>
    <dbReference type="NCBI Taxonomy" id="123851"/>
    <lineage>
        <taxon>Eukaryota</taxon>
        <taxon>Metazoa</taxon>
        <taxon>Ecdysozoa</taxon>
        <taxon>Arthropoda</taxon>
        <taxon>Hexapoda</taxon>
        <taxon>Insecta</taxon>
        <taxon>Pterygota</taxon>
        <taxon>Palaeoptera</taxon>
        <taxon>Odonata</taxon>
        <taxon>Epiprocta</taxon>
        <taxon>Anisoptera</taxon>
        <taxon>Libelluloidea</taxon>
        <taxon>Libellulidae</taxon>
        <taxon>Ladona</taxon>
    </lineage>
</organism>
<comment type="similarity">
    <text evidence="1">Belongs to the aldo/keto reductase family.</text>
</comment>
<proteinExistence type="inferred from homology"/>
<dbReference type="PROSITE" id="PS00798">
    <property type="entry name" value="ALDOKETO_REDUCTASE_1"/>
    <property type="match status" value="1"/>
</dbReference>
<dbReference type="Pfam" id="PF00248">
    <property type="entry name" value="Aldo_ket_red"/>
    <property type="match status" value="1"/>
</dbReference>
<dbReference type="PANTHER" id="PTHR11732">
    <property type="entry name" value="ALDO/KETO REDUCTASE"/>
    <property type="match status" value="1"/>
</dbReference>
<dbReference type="Gene3D" id="3.20.20.100">
    <property type="entry name" value="NADP-dependent oxidoreductase domain"/>
    <property type="match status" value="1"/>
</dbReference>
<dbReference type="AlphaFoldDB" id="A0A8K0K4Z4"/>
<dbReference type="FunFam" id="3.20.20.100:FF:000006">
    <property type="entry name" value="Aldo-keto reductase family 1 member A1"/>
    <property type="match status" value="1"/>
</dbReference>
<keyword evidence="2" id="KW-0521">NADP</keyword>
<evidence type="ECO:0000313" key="6">
    <source>
        <dbReference type="EMBL" id="KAG8228467.1"/>
    </source>
</evidence>
<dbReference type="SUPFAM" id="SSF51430">
    <property type="entry name" value="NAD(P)-linked oxidoreductase"/>
    <property type="match status" value="1"/>
</dbReference>
<reference evidence="6" key="1">
    <citation type="submission" date="2013-04" db="EMBL/GenBank/DDBJ databases">
        <authorList>
            <person name="Qu J."/>
            <person name="Murali S.C."/>
            <person name="Bandaranaike D."/>
            <person name="Bellair M."/>
            <person name="Blankenburg K."/>
            <person name="Chao H."/>
            <person name="Dinh H."/>
            <person name="Doddapaneni H."/>
            <person name="Downs B."/>
            <person name="Dugan-Rocha S."/>
            <person name="Elkadiri S."/>
            <person name="Gnanaolivu R.D."/>
            <person name="Hernandez B."/>
            <person name="Javaid M."/>
            <person name="Jayaseelan J.C."/>
            <person name="Lee S."/>
            <person name="Li M."/>
            <person name="Ming W."/>
            <person name="Munidasa M."/>
            <person name="Muniz J."/>
            <person name="Nguyen L."/>
            <person name="Ongeri F."/>
            <person name="Osuji N."/>
            <person name="Pu L.-L."/>
            <person name="Puazo M."/>
            <person name="Qu C."/>
            <person name="Quiroz J."/>
            <person name="Raj R."/>
            <person name="Weissenberger G."/>
            <person name="Xin Y."/>
            <person name="Zou X."/>
            <person name="Han Y."/>
            <person name="Richards S."/>
            <person name="Worley K."/>
            <person name="Muzny D."/>
            <person name="Gibbs R."/>
        </authorList>
    </citation>
    <scope>NUCLEOTIDE SEQUENCE</scope>
    <source>
        <strain evidence="6">Sampled in the wild</strain>
    </source>
</reference>
<dbReference type="InterPro" id="IPR036812">
    <property type="entry name" value="NAD(P)_OxRdtase_dom_sf"/>
</dbReference>
<dbReference type="InterPro" id="IPR023210">
    <property type="entry name" value="NADP_OxRdtase_dom"/>
</dbReference>
<evidence type="ECO:0000313" key="7">
    <source>
        <dbReference type="Proteomes" id="UP000792457"/>
    </source>
</evidence>
<evidence type="ECO:0000256" key="1">
    <source>
        <dbReference type="ARBA" id="ARBA00007905"/>
    </source>
</evidence>
<dbReference type="PROSITE" id="PS00062">
    <property type="entry name" value="ALDOKETO_REDUCTASE_2"/>
    <property type="match status" value="1"/>
</dbReference>
<dbReference type="OrthoDB" id="416253at2759"/>
<keyword evidence="7" id="KW-1185">Reference proteome</keyword>
<dbReference type="InterPro" id="IPR020471">
    <property type="entry name" value="AKR"/>
</dbReference>
<dbReference type="PRINTS" id="PR00069">
    <property type="entry name" value="ALDKETRDTASE"/>
</dbReference>
<dbReference type="Proteomes" id="UP000792457">
    <property type="component" value="Unassembled WGS sequence"/>
</dbReference>
<feature type="region of interest" description="Disordered" evidence="4">
    <location>
        <begin position="14"/>
        <end position="63"/>
    </location>
</feature>
<dbReference type="GO" id="GO:0016491">
    <property type="term" value="F:oxidoreductase activity"/>
    <property type="evidence" value="ECO:0007669"/>
    <property type="project" value="UniProtKB-KW"/>
</dbReference>
<keyword evidence="3" id="KW-0560">Oxidoreductase</keyword>
<sequence>MALIEMNILMKRSSSRREAASRSRSSRYKQERKTGKTLRSVPQLEQPPTEATQHNSVNTTTESLKISNMADEKQEFLELNNGVRIPSLGFGTWQASDKELEDAVEHALTAGYRHIDGAYAYENEKALGRVLKRWIDSGRVKREDLFIVTKLPEVGNTPAGVVKYLQRSLDNLGLSYVDLYLVHTPFGYHERGEDLHPMTDEGVIDVDMGTDHIAIWKAMEDQVEAGKTRCIGLSNFNEKQIERVWTSAERIKPAMLQVELHLYFQQKELVNYCNSRKIKVCAYSPLGSRGSAKLLGKEIPELLENPEVKKVAEKHNKTPAQVLLRHTIQRGIAAIPKSTNPGRIVQNFQIFDFELSPEEVASLDAQDQGKDGRILDFKFFKGVEKHPEFPF</sequence>
<feature type="compositionally biased region" description="Polar residues" evidence="4">
    <location>
        <begin position="49"/>
        <end position="63"/>
    </location>
</feature>
<gene>
    <name evidence="6" type="ORF">J437_LFUL009332</name>
</gene>
<dbReference type="EMBL" id="KZ308374">
    <property type="protein sequence ID" value="KAG8228467.1"/>
    <property type="molecule type" value="Genomic_DNA"/>
</dbReference>
<evidence type="ECO:0000259" key="5">
    <source>
        <dbReference type="Pfam" id="PF00248"/>
    </source>
</evidence>
<accession>A0A8K0K4Z4</accession>
<comment type="caution">
    <text evidence="6">The sequence shown here is derived from an EMBL/GenBank/DDBJ whole genome shotgun (WGS) entry which is preliminary data.</text>
</comment>